<dbReference type="Pfam" id="PF04016">
    <property type="entry name" value="DUF364"/>
    <property type="match status" value="1"/>
</dbReference>
<dbReference type="Gene3D" id="3.40.50.11590">
    <property type="match status" value="1"/>
</dbReference>
<evidence type="ECO:0000313" key="3">
    <source>
        <dbReference type="EMBL" id="CEO88225.1"/>
    </source>
</evidence>
<dbReference type="RefSeq" id="WP_044664428.1">
    <property type="nucleotide sequence ID" value="NZ_CDRZ01000068.1"/>
</dbReference>
<dbReference type="Pfam" id="PF13938">
    <property type="entry name" value="DUF4213"/>
    <property type="match status" value="1"/>
</dbReference>
<evidence type="ECO:0000259" key="2">
    <source>
        <dbReference type="Pfam" id="PF13938"/>
    </source>
</evidence>
<evidence type="ECO:0000259" key="1">
    <source>
        <dbReference type="Pfam" id="PF04016"/>
    </source>
</evidence>
<dbReference type="Proteomes" id="UP000046155">
    <property type="component" value="Unassembled WGS sequence"/>
</dbReference>
<sequence length="252" mass="27479">MWEIYDHLITQIPENLIVEDCLVGQHWALVRSLTSGLAMTISESGCQHCSTNAGGITGMRVRRLAEEVKSWNFFNATLGVAAINSVLNTPQRVEEITGCSIADQQEGDAFEFFEELMRGKKVAVVGHFPGLSKFAGICELSILERNPQPGDFPDTACEDLLPRQDVVFITGVTMINKTLPRLLELSKGAFVVLVGPSTPLAPFLFDYGVDVLSGTVVVDDAVWRVAAEGGTRHIFDHGALRFNIKNSLVVGC</sequence>
<reference evidence="4" key="1">
    <citation type="submission" date="2015-01" db="EMBL/GenBank/DDBJ databases">
        <authorList>
            <person name="Manzoor Shahid"/>
            <person name="Zubair Saima"/>
        </authorList>
    </citation>
    <scope>NUCLEOTIDE SEQUENCE [LARGE SCALE GENOMIC DNA]</scope>
    <source>
        <strain evidence="4">Sp3</strain>
    </source>
</reference>
<protein>
    <recommendedName>
        <fullName evidence="5">Heavy-metal chelation domain-containing protein</fullName>
    </recommendedName>
</protein>
<dbReference type="InterPro" id="IPR025251">
    <property type="entry name" value="DUF4213"/>
</dbReference>
<dbReference type="Gene3D" id="3.30.390.100">
    <property type="match status" value="1"/>
</dbReference>
<dbReference type="AlphaFoldDB" id="A0A0B7MDV2"/>
<gene>
    <name evidence="3" type="ORF">SSCH_160015</name>
</gene>
<dbReference type="OrthoDB" id="9806942at2"/>
<feature type="domain" description="Putative heavy-metal chelation" evidence="1">
    <location>
        <begin position="108"/>
        <end position="237"/>
    </location>
</feature>
<accession>A0A0B7MDV2</accession>
<keyword evidence="4" id="KW-1185">Reference proteome</keyword>
<proteinExistence type="predicted"/>
<feature type="domain" description="DUF4213" evidence="2">
    <location>
        <begin position="5"/>
        <end position="87"/>
    </location>
</feature>
<dbReference type="SUPFAM" id="SSF159713">
    <property type="entry name" value="Dhaf3308-like"/>
    <property type="match status" value="1"/>
</dbReference>
<name>A0A0B7MDV2_9FIRM</name>
<dbReference type="EMBL" id="CDRZ01000068">
    <property type="protein sequence ID" value="CEO88225.1"/>
    <property type="molecule type" value="Genomic_DNA"/>
</dbReference>
<organism evidence="3 4">
    <name type="scientific">Syntrophaceticus schinkii</name>
    <dbReference type="NCBI Taxonomy" id="499207"/>
    <lineage>
        <taxon>Bacteria</taxon>
        <taxon>Bacillati</taxon>
        <taxon>Bacillota</taxon>
        <taxon>Clostridia</taxon>
        <taxon>Thermoanaerobacterales</taxon>
        <taxon>Thermoanaerobacterales Family III. Incertae Sedis</taxon>
        <taxon>Syntrophaceticus</taxon>
    </lineage>
</organism>
<evidence type="ECO:0000313" key="4">
    <source>
        <dbReference type="Proteomes" id="UP000046155"/>
    </source>
</evidence>
<dbReference type="InterPro" id="IPR007161">
    <property type="entry name" value="DUF364"/>
</dbReference>
<evidence type="ECO:0008006" key="5">
    <source>
        <dbReference type="Google" id="ProtNLM"/>
    </source>
</evidence>